<dbReference type="AlphaFoldDB" id="A0AAF6BGX6"/>
<proteinExistence type="predicted"/>
<evidence type="ECO:0000313" key="2">
    <source>
        <dbReference type="Proteomes" id="UP001162541"/>
    </source>
</evidence>
<sequence>MTWFERTGCCQLEAVDANYCYGMSRCFRNFLSVNNNCIAVESNASEYIQRFVLELVNYFTSFRSLDQDVSTRIVEIPVRALESLVGKTKL</sequence>
<organism evidence="1 2">
    <name type="scientific">Marchantia polymorpha subsp. ruderalis</name>
    <dbReference type="NCBI Taxonomy" id="1480154"/>
    <lineage>
        <taxon>Eukaryota</taxon>
        <taxon>Viridiplantae</taxon>
        <taxon>Streptophyta</taxon>
        <taxon>Embryophyta</taxon>
        <taxon>Marchantiophyta</taxon>
        <taxon>Marchantiopsida</taxon>
        <taxon>Marchantiidae</taxon>
        <taxon>Marchantiales</taxon>
        <taxon>Marchantiaceae</taxon>
        <taxon>Marchantia</taxon>
    </lineage>
</organism>
<dbReference type="Proteomes" id="UP001162541">
    <property type="component" value="Chromosome 5"/>
</dbReference>
<protein>
    <submittedName>
        <fullName evidence="1">Uncharacterized protein</fullName>
    </submittedName>
</protein>
<reference evidence="2" key="1">
    <citation type="journal article" date="2020" name="Curr. Biol.">
        <title>Chromatin organization in early land plants reveals an ancestral association between H3K27me3, transposons, and constitutive heterochromatin.</title>
        <authorList>
            <person name="Montgomery S.A."/>
            <person name="Tanizawa Y."/>
            <person name="Galik B."/>
            <person name="Wang N."/>
            <person name="Ito T."/>
            <person name="Mochizuki T."/>
            <person name="Akimcheva S."/>
            <person name="Bowman J.L."/>
            <person name="Cognat V."/>
            <person name="Marechal-Drouard L."/>
            <person name="Ekker H."/>
            <person name="Hong S.F."/>
            <person name="Kohchi T."/>
            <person name="Lin S.S."/>
            <person name="Liu L.D."/>
            <person name="Nakamura Y."/>
            <person name="Valeeva L.R."/>
            <person name="Shakirov E.V."/>
            <person name="Shippen D.E."/>
            <person name="Wei W.L."/>
            <person name="Yagura M."/>
            <person name="Yamaoka S."/>
            <person name="Yamato K.T."/>
            <person name="Liu C."/>
            <person name="Berger F."/>
        </authorList>
    </citation>
    <scope>NUCLEOTIDE SEQUENCE [LARGE SCALE GENOMIC DNA]</scope>
    <source>
        <strain evidence="2">Tak-1</strain>
    </source>
</reference>
<evidence type="ECO:0000313" key="1">
    <source>
        <dbReference type="EMBL" id="BBN11260.1"/>
    </source>
</evidence>
<accession>A0AAF6BGX6</accession>
<name>A0AAF6BGX6_MARPO</name>
<dbReference type="EMBL" id="AP019870">
    <property type="protein sequence ID" value="BBN11260.1"/>
    <property type="molecule type" value="Genomic_DNA"/>
</dbReference>
<gene>
    <name evidence="1" type="ORF">Mp_5g10390</name>
</gene>